<reference evidence="7 8" key="1">
    <citation type="journal article" date="2018" name="Mol. Plant">
        <title>The genome of Artemisia annua provides insight into the evolution of Asteraceae family and artemisinin biosynthesis.</title>
        <authorList>
            <person name="Shen Q."/>
            <person name="Zhang L."/>
            <person name="Liao Z."/>
            <person name="Wang S."/>
            <person name="Yan T."/>
            <person name="Shi P."/>
            <person name="Liu M."/>
            <person name="Fu X."/>
            <person name="Pan Q."/>
            <person name="Wang Y."/>
            <person name="Lv Z."/>
            <person name="Lu X."/>
            <person name="Zhang F."/>
            <person name="Jiang W."/>
            <person name="Ma Y."/>
            <person name="Chen M."/>
            <person name="Hao X."/>
            <person name="Li L."/>
            <person name="Tang Y."/>
            <person name="Lv G."/>
            <person name="Zhou Y."/>
            <person name="Sun X."/>
            <person name="Brodelius P.E."/>
            <person name="Rose J.K.C."/>
            <person name="Tang K."/>
        </authorList>
    </citation>
    <scope>NUCLEOTIDE SEQUENCE [LARGE SCALE GENOMIC DNA]</scope>
    <source>
        <strain evidence="8">cv. Huhao1</strain>
        <tissue evidence="7">Leaf</tissue>
    </source>
</reference>
<dbReference type="Gene3D" id="3.30.730.10">
    <property type="entry name" value="AP2/ERF domain"/>
    <property type="match status" value="1"/>
</dbReference>
<comment type="subcellular location">
    <subcellularLocation>
        <location evidence="1">Nucleus</location>
    </subcellularLocation>
</comment>
<dbReference type="STRING" id="35608.A0A2U1P4R8"/>
<keyword evidence="4" id="KW-0804">Transcription</keyword>
<evidence type="ECO:0000313" key="8">
    <source>
        <dbReference type="Proteomes" id="UP000245207"/>
    </source>
</evidence>
<accession>A0A2U1P4R8</accession>
<dbReference type="OrthoDB" id="1687960at2759"/>
<dbReference type="GO" id="GO:0005634">
    <property type="term" value="C:nucleus"/>
    <property type="evidence" value="ECO:0007669"/>
    <property type="project" value="UniProtKB-SubCell"/>
</dbReference>
<evidence type="ECO:0000256" key="5">
    <source>
        <dbReference type="ARBA" id="ARBA00023242"/>
    </source>
</evidence>
<gene>
    <name evidence="7" type="ORF">CTI12_AA192680</name>
</gene>
<dbReference type="GO" id="GO:0003700">
    <property type="term" value="F:DNA-binding transcription factor activity"/>
    <property type="evidence" value="ECO:0007669"/>
    <property type="project" value="InterPro"/>
</dbReference>
<organism evidence="7 8">
    <name type="scientific">Artemisia annua</name>
    <name type="common">Sweet wormwood</name>
    <dbReference type="NCBI Taxonomy" id="35608"/>
    <lineage>
        <taxon>Eukaryota</taxon>
        <taxon>Viridiplantae</taxon>
        <taxon>Streptophyta</taxon>
        <taxon>Embryophyta</taxon>
        <taxon>Tracheophyta</taxon>
        <taxon>Spermatophyta</taxon>
        <taxon>Magnoliopsida</taxon>
        <taxon>eudicotyledons</taxon>
        <taxon>Gunneridae</taxon>
        <taxon>Pentapetalae</taxon>
        <taxon>asterids</taxon>
        <taxon>campanulids</taxon>
        <taxon>Asterales</taxon>
        <taxon>Asteraceae</taxon>
        <taxon>Asteroideae</taxon>
        <taxon>Anthemideae</taxon>
        <taxon>Artemisiinae</taxon>
        <taxon>Artemisia</taxon>
    </lineage>
</organism>
<keyword evidence="2" id="KW-0805">Transcription regulation</keyword>
<dbReference type="EMBL" id="PKPP01001677">
    <property type="protein sequence ID" value="PWA80761.1"/>
    <property type="molecule type" value="Genomic_DNA"/>
</dbReference>
<dbReference type="InterPro" id="IPR044808">
    <property type="entry name" value="ERF_plant"/>
</dbReference>
<dbReference type="GO" id="GO:0003677">
    <property type="term" value="F:DNA binding"/>
    <property type="evidence" value="ECO:0007669"/>
    <property type="project" value="UniProtKB-KW"/>
</dbReference>
<comment type="caution">
    <text evidence="7">The sequence shown here is derived from an EMBL/GenBank/DDBJ whole genome shotgun (WGS) entry which is preliminary data.</text>
</comment>
<dbReference type="Pfam" id="PF00847">
    <property type="entry name" value="AP2"/>
    <property type="match status" value="1"/>
</dbReference>
<dbReference type="InterPro" id="IPR016177">
    <property type="entry name" value="DNA-bd_dom_sf"/>
</dbReference>
<evidence type="ECO:0000256" key="4">
    <source>
        <dbReference type="ARBA" id="ARBA00023163"/>
    </source>
</evidence>
<protein>
    <submittedName>
        <fullName evidence="7">AP2/ERF domain-containing protein</fullName>
    </submittedName>
</protein>
<dbReference type="GO" id="GO:0009873">
    <property type="term" value="P:ethylene-activated signaling pathway"/>
    <property type="evidence" value="ECO:0007669"/>
    <property type="project" value="InterPro"/>
</dbReference>
<proteinExistence type="predicted"/>
<evidence type="ECO:0000256" key="2">
    <source>
        <dbReference type="ARBA" id="ARBA00023015"/>
    </source>
</evidence>
<dbReference type="CDD" id="cd00018">
    <property type="entry name" value="AP2"/>
    <property type="match status" value="1"/>
</dbReference>
<evidence type="ECO:0000256" key="1">
    <source>
        <dbReference type="ARBA" id="ARBA00004123"/>
    </source>
</evidence>
<keyword evidence="8" id="KW-1185">Reference proteome</keyword>
<dbReference type="PANTHER" id="PTHR31190:SF407">
    <property type="entry name" value="ETHYLENE-RESPONSIVE TRANSCRIPTION FACTOR 13-LIKE"/>
    <property type="match status" value="1"/>
</dbReference>
<dbReference type="AlphaFoldDB" id="A0A2U1P4R8"/>
<feature type="domain" description="AP2/ERF" evidence="6">
    <location>
        <begin position="106"/>
        <end position="168"/>
    </location>
</feature>
<evidence type="ECO:0000256" key="3">
    <source>
        <dbReference type="ARBA" id="ARBA00023125"/>
    </source>
</evidence>
<dbReference type="SMART" id="SM00380">
    <property type="entry name" value="AP2"/>
    <property type="match status" value="1"/>
</dbReference>
<dbReference type="InterPro" id="IPR036955">
    <property type="entry name" value="AP2/ERF_dom_sf"/>
</dbReference>
<evidence type="ECO:0000259" key="6">
    <source>
        <dbReference type="PROSITE" id="PS51032"/>
    </source>
</evidence>
<dbReference type="PROSITE" id="PS51032">
    <property type="entry name" value="AP2_ERF"/>
    <property type="match status" value="1"/>
</dbReference>
<evidence type="ECO:0000313" key="7">
    <source>
        <dbReference type="EMBL" id="PWA80761.1"/>
    </source>
</evidence>
<dbReference type="Proteomes" id="UP000245207">
    <property type="component" value="Unassembled WGS sequence"/>
</dbReference>
<keyword evidence="3" id="KW-0238">DNA-binding</keyword>
<sequence length="202" mass="22344">MSESLSGSDSAMLEFVRKYLLDDPDFSCSFPVTNTPSEEPHYSRSSSFTSPFSFEESIEPSFCVDSFVDSLTSVLGSCKSDVYDPSTNIFNPFLHDDLISSSCSESTKSTSSSYSRSHSSLSVAEIKDPNKKGARIWLGTYSTPEEAALAYDQAAFKIRGSRAMVNFPHLIGSKNLHPLCSLSQVALECFMLRYSQDERDKV</sequence>
<dbReference type="SUPFAM" id="SSF54171">
    <property type="entry name" value="DNA-binding domain"/>
    <property type="match status" value="1"/>
</dbReference>
<name>A0A2U1P4R8_ARTAN</name>
<dbReference type="InterPro" id="IPR001471">
    <property type="entry name" value="AP2/ERF_dom"/>
</dbReference>
<dbReference type="PANTHER" id="PTHR31190">
    <property type="entry name" value="DNA-BINDING DOMAIN"/>
    <property type="match status" value="1"/>
</dbReference>
<keyword evidence="5" id="KW-0539">Nucleus</keyword>